<reference evidence="3 4" key="1">
    <citation type="submission" date="2023-04" db="EMBL/GenBank/DDBJ databases">
        <title>Genome Encyclopedia of Bacteria and Archaea VI: Functional Genomics of Type Strains.</title>
        <authorList>
            <person name="Whitman W."/>
        </authorList>
    </citation>
    <scope>NUCLEOTIDE SEQUENCE [LARGE SCALE GENOMIC DNA]</scope>
    <source>
        <strain evidence="3 4">SG_E_30_P1</strain>
    </source>
</reference>
<comment type="caution">
    <text evidence="3">The sequence shown here is derived from an EMBL/GenBank/DDBJ whole genome shotgun (WGS) entry which is preliminary data.</text>
</comment>
<keyword evidence="4" id="KW-1185">Reference proteome</keyword>
<dbReference type="Pfam" id="PF00534">
    <property type="entry name" value="Glycos_transf_1"/>
    <property type="match status" value="1"/>
</dbReference>
<evidence type="ECO:0000313" key="3">
    <source>
        <dbReference type="EMBL" id="MDH6180222.1"/>
    </source>
</evidence>
<organism evidence="3 4">
    <name type="scientific">Antiquaquibacter oligotrophicus</name>
    <dbReference type="NCBI Taxonomy" id="2880260"/>
    <lineage>
        <taxon>Bacteria</taxon>
        <taxon>Bacillati</taxon>
        <taxon>Actinomycetota</taxon>
        <taxon>Actinomycetes</taxon>
        <taxon>Micrococcales</taxon>
        <taxon>Microbacteriaceae</taxon>
        <taxon>Antiquaquibacter</taxon>
    </lineage>
</organism>
<evidence type="ECO:0000259" key="2">
    <source>
        <dbReference type="Pfam" id="PF00534"/>
    </source>
</evidence>
<dbReference type="SUPFAM" id="SSF53756">
    <property type="entry name" value="UDP-Glycosyltransferase/glycogen phosphorylase"/>
    <property type="match status" value="1"/>
</dbReference>
<dbReference type="EMBL" id="JARXVQ010000001">
    <property type="protein sequence ID" value="MDH6180222.1"/>
    <property type="molecule type" value="Genomic_DNA"/>
</dbReference>
<sequence>MVSDRVYLNMSFVGQRITGQQRFATEISRRLGGRSVVVPVFVPSWVRWSPLRWLWVQLILPVRTWRGTLVSLTTRAPVVHPRHIVAIHDLFPLTNPEWFSARFASVQAFVLKAHLRSAKTIVAVSEPVAEQVRALAKRAPEVIVIPNAPSEIFTADGPDTSGVLERLDLTSGSYFLVVGSRDPRKNLSRVVSAYGTLSAEERARTPLVVAGTESSIFERENISWPDGTVHIGYVTDDELVDLYRNARATVFASLAEGFGLPVVEAAACGSPLILSDIPVFRWLCGEAATYVDPHDTASVAAALRSSLRGRSRENEAGLRVVSQRFSWDRSAGRLLETITGSLRSERPIG</sequence>
<dbReference type="PANTHER" id="PTHR46401">
    <property type="entry name" value="GLYCOSYLTRANSFERASE WBBK-RELATED"/>
    <property type="match status" value="1"/>
</dbReference>
<gene>
    <name evidence="3" type="ORF">M2152_000404</name>
</gene>
<dbReference type="PANTHER" id="PTHR46401:SF2">
    <property type="entry name" value="GLYCOSYLTRANSFERASE WBBK-RELATED"/>
    <property type="match status" value="1"/>
</dbReference>
<evidence type="ECO:0000256" key="1">
    <source>
        <dbReference type="ARBA" id="ARBA00022679"/>
    </source>
</evidence>
<dbReference type="Gene3D" id="3.40.50.2000">
    <property type="entry name" value="Glycogen Phosphorylase B"/>
    <property type="match status" value="2"/>
</dbReference>
<name>A0ABT6KM89_9MICO</name>
<evidence type="ECO:0000313" key="4">
    <source>
        <dbReference type="Proteomes" id="UP001160142"/>
    </source>
</evidence>
<proteinExistence type="predicted"/>
<dbReference type="CDD" id="cd03809">
    <property type="entry name" value="GT4_MtfB-like"/>
    <property type="match status" value="1"/>
</dbReference>
<protein>
    <submittedName>
        <fullName evidence="3">Glycosyltransferase involved in cell wall biosynthesis</fullName>
    </submittedName>
</protein>
<dbReference type="InterPro" id="IPR001296">
    <property type="entry name" value="Glyco_trans_1"/>
</dbReference>
<feature type="domain" description="Glycosyl transferase family 1" evidence="2">
    <location>
        <begin position="174"/>
        <end position="313"/>
    </location>
</feature>
<keyword evidence="1" id="KW-0808">Transferase</keyword>
<accession>A0ABT6KM89</accession>
<dbReference type="Proteomes" id="UP001160142">
    <property type="component" value="Unassembled WGS sequence"/>
</dbReference>